<dbReference type="SUPFAM" id="SSF53448">
    <property type="entry name" value="Nucleotide-diphospho-sugar transferases"/>
    <property type="match status" value="1"/>
</dbReference>
<comment type="similarity">
    <text evidence="2">Belongs to the glycosyltransferase 2 family.</text>
</comment>
<dbReference type="AlphaFoldDB" id="A0A4Q2SAC0"/>
<comment type="caution">
    <text evidence="6">The sequence shown here is derived from an EMBL/GenBank/DDBJ whole genome shotgun (WGS) entry which is preliminary data.</text>
</comment>
<evidence type="ECO:0000256" key="2">
    <source>
        <dbReference type="ARBA" id="ARBA00006739"/>
    </source>
</evidence>
<protein>
    <submittedName>
        <fullName evidence="6">Glycosyltransferase family 2 protein</fullName>
    </submittedName>
</protein>
<comment type="pathway">
    <text evidence="1">Cell wall biogenesis; cell wall polysaccharide biosynthesis.</text>
</comment>
<keyword evidence="7" id="KW-1185">Reference proteome</keyword>
<keyword evidence="3" id="KW-0328">Glycosyltransferase</keyword>
<dbReference type="Pfam" id="PF00535">
    <property type="entry name" value="Glycos_transf_2"/>
    <property type="match status" value="1"/>
</dbReference>
<sequence length="297" mass="32368">MPRLSVVIPHFGDSRPTTHLVQQLLAQDGVDEVIVVDDASPSPFPAMAGVRLKRRPTNGGFGAAVNSGVAEASGDLALVLNSDVTVGPRFVTDLLEAAEPWLPAVVSPRVVSRAGTNEWVGRHFPTVAHQVVEWLHPLVRLRPRLHEAVGHDTSALGRTAVVDWVIGAALLLPVEPFRAVGGFDERFHMNAEEVDLQRRLRSSGIRSVVVEEPHIVHEGGGSTPSPDRRRWLVESRLAYAHKWGGPIAERRLRAALITASAANLFWNIARAMAGRDSQPLSTFRSELALLRTRRGLG</sequence>
<dbReference type="PANTHER" id="PTHR43179:SF12">
    <property type="entry name" value="GALACTOFURANOSYLTRANSFERASE GLFT2"/>
    <property type="match status" value="1"/>
</dbReference>
<evidence type="ECO:0000256" key="1">
    <source>
        <dbReference type="ARBA" id="ARBA00004776"/>
    </source>
</evidence>
<dbReference type="OrthoDB" id="9771846at2"/>
<dbReference type="RefSeq" id="WP_129455733.1">
    <property type="nucleotide sequence ID" value="NZ_JACXYX010000015.1"/>
</dbReference>
<dbReference type="InterPro" id="IPR001173">
    <property type="entry name" value="Glyco_trans_2-like"/>
</dbReference>
<dbReference type="Gene3D" id="3.90.550.10">
    <property type="entry name" value="Spore Coat Polysaccharide Biosynthesis Protein SpsA, Chain A"/>
    <property type="match status" value="1"/>
</dbReference>
<proteinExistence type="inferred from homology"/>
<evidence type="ECO:0000259" key="5">
    <source>
        <dbReference type="Pfam" id="PF00535"/>
    </source>
</evidence>
<evidence type="ECO:0000313" key="7">
    <source>
        <dbReference type="Proteomes" id="UP000293291"/>
    </source>
</evidence>
<evidence type="ECO:0000313" key="6">
    <source>
        <dbReference type="EMBL" id="RYC00738.1"/>
    </source>
</evidence>
<dbReference type="GO" id="GO:0016757">
    <property type="term" value="F:glycosyltransferase activity"/>
    <property type="evidence" value="ECO:0007669"/>
    <property type="project" value="UniProtKB-KW"/>
</dbReference>
<dbReference type="InterPro" id="IPR029044">
    <property type="entry name" value="Nucleotide-diphossugar_trans"/>
</dbReference>
<accession>A0A4Q2SAC0</accession>
<keyword evidence="4 6" id="KW-0808">Transferase</keyword>
<name>A0A4Q2SAC0_9ACTN</name>
<gene>
    <name evidence="6" type="ORF">EUA07_13670</name>
</gene>
<evidence type="ECO:0000256" key="4">
    <source>
        <dbReference type="ARBA" id="ARBA00022679"/>
    </source>
</evidence>
<dbReference type="Proteomes" id="UP000293291">
    <property type="component" value="Unassembled WGS sequence"/>
</dbReference>
<dbReference type="PANTHER" id="PTHR43179">
    <property type="entry name" value="RHAMNOSYLTRANSFERASE WBBL"/>
    <property type="match status" value="1"/>
</dbReference>
<feature type="domain" description="Glycosyltransferase 2-like" evidence="5">
    <location>
        <begin position="5"/>
        <end position="158"/>
    </location>
</feature>
<organism evidence="6 7">
    <name type="scientific">Nocardioides ganghwensis</name>
    <dbReference type="NCBI Taxonomy" id="252230"/>
    <lineage>
        <taxon>Bacteria</taxon>
        <taxon>Bacillati</taxon>
        <taxon>Actinomycetota</taxon>
        <taxon>Actinomycetes</taxon>
        <taxon>Propionibacteriales</taxon>
        <taxon>Nocardioidaceae</taxon>
        <taxon>Nocardioides</taxon>
    </lineage>
</organism>
<evidence type="ECO:0000256" key="3">
    <source>
        <dbReference type="ARBA" id="ARBA00022676"/>
    </source>
</evidence>
<reference evidence="6 7" key="1">
    <citation type="submission" date="2019-01" db="EMBL/GenBank/DDBJ databases">
        <title>Novel species of Nocardioides.</title>
        <authorList>
            <person name="Liu Q."/>
            <person name="Xin Y.-H."/>
        </authorList>
    </citation>
    <scope>NUCLEOTIDE SEQUENCE [LARGE SCALE GENOMIC DNA]</scope>
    <source>
        <strain evidence="6 7">CGMCC 4.6875</strain>
    </source>
</reference>
<dbReference type="EMBL" id="SDWU01000014">
    <property type="protein sequence ID" value="RYC00738.1"/>
    <property type="molecule type" value="Genomic_DNA"/>
</dbReference>